<keyword evidence="2" id="KW-1185">Reference proteome</keyword>
<organism evidence="1 2">
    <name type="scientific">Phytophthora fragariaefolia</name>
    <dbReference type="NCBI Taxonomy" id="1490495"/>
    <lineage>
        <taxon>Eukaryota</taxon>
        <taxon>Sar</taxon>
        <taxon>Stramenopiles</taxon>
        <taxon>Oomycota</taxon>
        <taxon>Peronosporomycetes</taxon>
        <taxon>Peronosporales</taxon>
        <taxon>Peronosporaceae</taxon>
        <taxon>Phytophthora</taxon>
    </lineage>
</organism>
<name>A0A9W7CXY3_9STRA</name>
<reference evidence="1" key="1">
    <citation type="submission" date="2023-04" db="EMBL/GenBank/DDBJ databases">
        <title>Phytophthora fragariaefolia NBRC 109709.</title>
        <authorList>
            <person name="Ichikawa N."/>
            <person name="Sato H."/>
            <person name="Tonouchi N."/>
        </authorList>
    </citation>
    <scope>NUCLEOTIDE SEQUENCE</scope>
    <source>
        <strain evidence="1">NBRC 109709</strain>
    </source>
</reference>
<gene>
    <name evidence="1" type="ORF">Pfra01_001588800</name>
</gene>
<sequence>MFSQVVQLMDAVVMTSCLAKKQCCVAFFVEHVAAADGDGGVVVVRAAAAGADGGVVVGSGRVCGIGDYAGNGGAVIASPTISTSSAISTTPRYPTSLTSSIENLLLKMMVAFSPSKESWMQKKTKFTDV</sequence>
<evidence type="ECO:0000313" key="2">
    <source>
        <dbReference type="Proteomes" id="UP001165121"/>
    </source>
</evidence>
<proteinExistence type="predicted"/>
<dbReference type="EMBL" id="BSXT01001747">
    <property type="protein sequence ID" value="GMF44931.1"/>
    <property type="molecule type" value="Genomic_DNA"/>
</dbReference>
<accession>A0A9W7CXY3</accession>
<dbReference type="Proteomes" id="UP001165121">
    <property type="component" value="Unassembled WGS sequence"/>
</dbReference>
<comment type="caution">
    <text evidence="1">The sequence shown here is derived from an EMBL/GenBank/DDBJ whole genome shotgun (WGS) entry which is preliminary data.</text>
</comment>
<dbReference type="AlphaFoldDB" id="A0A9W7CXY3"/>
<evidence type="ECO:0000313" key="1">
    <source>
        <dbReference type="EMBL" id="GMF44931.1"/>
    </source>
</evidence>
<protein>
    <submittedName>
        <fullName evidence="1">Unnamed protein product</fullName>
    </submittedName>
</protein>